<dbReference type="Gene3D" id="3.30.200.20">
    <property type="entry name" value="Phosphorylase Kinase, domain 1"/>
    <property type="match status" value="1"/>
</dbReference>
<keyword evidence="24" id="KW-1185">Reference proteome</keyword>
<evidence type="ECO:0000256" key="19">
    <source>
        <dbReference type="SAM" id="MobiDB-lite"/>
    </source>
</evidence>
<keyword evidence="15" id="KW-0675">Receptor</keyword>
<keyword evidence="4" id="KW-0597">Phosphoprotein</keyword>
<dbReference type="Gramene" id="TRITD7Bv1G053210.1">
    <property type="protein sequence ID" value="TRITD7Bv1G053210.1"/>
    <property type="gene ID" value="TRITD7Bv1G053210"/>
</dbReference>
<comment type="catalytic activity">
    <reaction evidence="18">
        <text>L-seryl-[protein] + ATP = O-phospho-L-seryl-[protein] + ADP + H(+)</text>
        <dbReference type="Rhea" id="RHEA:17989"/>
        <dbReference type="Rhea" id="RHEA-COMP:9863"/>
        <dbReference type="Rhea" id="RHEA-COMP:11604"/>
        <dbReference type="ChEBI" id="CHEBI:15378"/>
        <dbReference type="ChEBI" id="CHEBI:29999"/>
        <dbReference type="ChEBI" id="CHEBI:30616"/>
        <dbReference type="ChEBI" id="CHEBI:83421"/>
        <dbReference type="ChEBI" id="CHEBI:456216"/>
        <dbReference type="EC" id="2.7.11.1"/>
    </reaction>
</comment>
<reference evidence="23 24" key="1">
    <citation type="submission" date="2017-09" db="EMBL/GenBank/DDBJ databases">
        <authorList>
            <consortium name="International Durum Wheat Genome Sequencing Consortium (IDWGSC)"/>
            <person name="Milanesi L."/>
        </authorList>
    </citation>
    <scope>NUCLEOTIDE SEQUENCE [LARGE SCALE GENOMIC DNA]</scope>
    <source>
        <strain evidence="24">cv. Svevo</strain>
    </source>
</reference>
<dbReference type="Pfam" id="PF00560">
    <property type="entry name" value="LRR_1"/>
    <property type="match status" value="1"/>
</dbReference>
<keyword evidence="5" id="KW-0433">Leucine-rich repeat</keyword>
<evidence type="ECO:0000256" key="6">
    <source>
        <dbReference type="ARBA" id="ARBA00022679"/>
    </source>
</evidence>
<dbReference type="PROSITE" id="PS51450">
    <property type="entry name" value="LRR"/>
    <property type="match status" value="1"/>
</dbReference>
<evidence type="ECO:0000256" key="11">
    <source>
        <dbReference type="ARBA" id="ARBA00022777"/>
    </source>
</evidence>
<dbReference type="FunFam" id="3.80.10.10:FF:000275">
    <property type="entry name" value="Leucine-rich repeat receptor-like protein kinase"/>
    <property type="match status" value="1"/>
</dbReference>
<dbReference type="InterPro" id="IPR032675">
    <property type="entry name" value="LRR_dom_sf"/>
</dbReference>
<evidence type="ECO:0000256" key="4">
    <source>
        <dbReference type="ARBA" id="ARBA00022553"/>
    </source>
</evidence>
<evidence type="ECO:0000256" key="12">
    <source>
        <dbReference type="ARBA" id="ARBA00022840"/>
    </source>
</evidence>
<evidence type="ECO:0000256" key="2">
    <source>
        <dbReference type="ARBA" id="ARBA00012513"/>
    </source>
</evidence>
<evidence type="ECO:0000256" key="17">
    <source>
        <dbReference type="ARBA" id="ARBA00047899"/>
    </source>
</evidence>
<dbReference type="Pfam" id="PF07714">
    <property type="entry name" value="PK_Tyr_Ser-Thr"/>
    <property type="match status" value="1"/>
</dbReference>
<dbReference type="InterPro" id="IPR051824">
    <property type="entry name" value="LRR_Rcpt-Like_S/T_Kinase"/>
</dbReference>
<evidence type="ECO:0000256" key="15">
    <source>
        <dbReference type="ARBA" id="ARBA00023170"/>
    </source>
</evidence>
<feature type="signal peptide" evidence="21">
    <location>
        <begin position="1"/>
        <end position="18"/>
    </location>
</feature>
<evidence type="ECO:0000256" key="18">
    <source>
        <dbReference type="ARBA" id="ARBA00048679"/>
    </source>
</evidence>
<dbReference type="AlphaFoldDB" id="A0A9R0ZWF3"/>
<protein>
    <recommendedName>
        <fullName evidence="2">non-specific serine/threonine protein kinase</fullName>
        <ecNumber evidence="2">2.7.11.1</ecNumber>
    </recommendedName>
</protein>
<evidence type="ECO:0000256" key="8">
    <source>
        <dbReference type="ARBA" id="ARBA00022729"/>
    </source>
</evidence>
<dbReference type="Gene3D" id="1.10.510.10">
    <property type="entry name" value="Transferase(Phosphotransferase) domain 1"/>
    <property type="match status" value="1"/>
</dbReference>
<dbReference type="FunFam" id="3.30.200.20:FF:000015">
    <property type="entry name" value="Somatic embryogenesis receptor kinase 1"/>
    <property type="match status" value="1"/>
</dbReference>
<keyword evidence="14 20" id="KW-0472">Membrane</keyword>
<name>A0A9R0ZWF3_TRITD</name>
<keyword evidence="16" id="KW-0325">Glycoprotein</keyword>
<feature type="transmembrane region" description="Helical" evidence="20">
    <location>
        <begin position="218"/>
        <end position="237"/>
    </location>
</feature>
<keyword evidence="12" id="KW-0067">ATP-binding</keyword>
<evidence type="ECO:0000256" key="9">
    <source>
        <dbReference type="ARBA" id="ARBA00022737"/>
    </source>
</evidence>
<dbReference type="PROSITE" id="PS00108">
    <property type="entry name" value="PROTEIN_KINASE_ST"/>
    <property type="match status" value="1"/>
</dbReference>
<dbReference type="SUPFAM" id="SSF56112">
    <property type="entry name" value="Protein kinase-like (PK-like)"/>
    <property type="match status" value="1"/>
</dbReference>
<keyword evidence="3" id="KW-0723">Serine/threonine-protein kinase</keyword>
<dbReference type="InterPro" id="IPR001611">
    <property type="entry name" value="Leu-rich_rpt"/>
</dbReference>
<evidence type="ECO:0000256" key="1">
    <source>
        <dbReference type="ARBA" id="ARBA00004167"/>
    </source>
</evidence>
<dbReference type="PROSITE" id="PS50011">
    <property type="entry name" value="PROTEIN_KINASE_DOM"/>
    <property type="match status" value="1"/>
</dbReference>
<comment type="subcellular location">
    <subcellularLocation>
        <location evidence="1">Membrane</location>
        <topology evidence="1">Single-pass membrane protein</topology>
    </subcellularLocation>
</comment>
<evidence type="ECO:0000256" key="14">
    <source>
        <dbReference type="ARBA" id="ARBA00023136"/>
    </source>
</evidence>
<dbReference type="Proteomes" id="UP000324705">
    <property type="component" value="Chromosome 7B"/>
</dbReference>
<evidence type="ECO:0000256" key="10">
    <source>
        <dbReference type="ARBA" id="ARBA00022741"/>
    </source>
</evidence>
<dbReference type="SMART" id="SM00220">
    <property type="entry name" value="S_TKc"/>
    <property type="match status" value="1"/>
</dbReference>
<dbReference type="GO" id="GO:0004674">
    <property type="term" value="F:protein serine/threonine kinase activity"/>
    <property type="evidence" value="ECO:0007669"/>
    <property type="project" value="UniProtKB-KW"/>
</dbReference>
<dbReference type="Pfam" id="PF13855">
    <property type="entry name" value="LRR_8"/>
    <property type="match status" value="1"/>
</dbReference>
<dbReference type="EC" id="2.7.11.1" evidence="2"/>
<evidence type="ECO:0000313" key="24">
    <source>
        <dbReference type="Proteomes" id="UP000324705"/>
    </source>
</evidence>
<dbReference type="PANTHER" id="PTHR48006">
    <property type="entry name" value="LEUCINE-RICH REPEAT-CONTAINING PROTEIN DDB_G0281931-RELATED"/>
    <property type="match status" value="1"/>
</dbReference>
<dbReference type="InterPro" id="IPR000719">
    <property type="entry name" value="Prot_kinase_dom"/>
</dbReference>
<keyword evidence="7 20" id="KW-0812">Transmembrane</keyword>
<feature type="compositionally biased region" description="Basic and acidic residues" evidence="19">
    <location>
        <begin position="603"/>
        <end position="614"/>
    </location>
</feature>
<evidence type="ECO:0000256" key="20">
    <source>
        <dbReference type="SAM" id="Phobius"/>
    </source>
</evidence>
<dbReference type="SUPFAM" id="SSF52058">
    <property type="entry name" value="L domain-like"/>
    <property type="match status" value="1"/>
</dbReference>
<keyword evidence="11" id="KW-0418">Kinase</keyword>
<evidence type="ECO:0000313" key="23">
    <source>
        <dbReference type="EMBL" id="VAI85338.1"/>
    </source>
</evidence>
<evidence type="ECO:0000256" key="5">
    <source>
        <dbReference type="ARBA" id="ARBA00022614"/>
    </source>
</evidence>
<dbReference type="FunFam" id="1.10.510.10:FF:000146">
    <property type="entry name" value="LRR receptor-like serine/threonine-protein kinase IOS1"/>
    <property type="match status" value="1"/>
</dbReference>
<dbReference type="Gene3D" id="3.80.10.10">
    <property type="entry name" value="Ribonuclease Inhibitor"/>
    <property type="match status" value="1"/>
</dbReference>
<feature type="domain" description="Protein kinase" evidence="22">
    <location>
        <begin position="278"/>
        <end position="550"/>
    </location>
</feature>
<feature type="region of interest" description="Disordered" evidence="19">
    <location>
        <begin position="579"/>
        <end position="621"/>
    </location>
</feature>
<keyword evidence="10" id="KW-0547">Nucleotide-binding</keyword>
<proteinExistence type="predicted"/>
<dbReference type="EMBL" id="LT934124">
    <property type="protein sequence ID" value="VAI85338.1"/>
    <property type="molecule type" value="Genomic_DNA"/>
</dbReference>
<keyword evidence="6" id="KW-0808">Transferase</keyword>
<keyword evidence="9" id="KW-0677">Repeat</keyword>
<dbReference type="PANTHER" id="PTHR48006:SF102">
    <property type="entry name" value="LEUCINE-RICH REPEAT-CONTAINING PROTEIN DDB_G0281931-RELATED"/>
    <property type="match status" value="1"/>
</dbReference>
<dbReference type="GO" id="GO:0005524">
    <property type="term" value="F:ATP binding"/>
    <property type="evidence" value="ECO:0007669"/>
    <property type="project" value="InterPro"/>
</dbReference>
<keyword evidence="13 20" id="KW-1133">Transmembrane helix</keyword>
<evidence type="ECO:0000256" key="21">
    <source>
        <dbReference type="SAM" id="SignalP"/>
    </source>
</evidence>
<sequence>MKLAYGLIFLGFLQSVACQMIDQQVQVLSEVKMMLNDSRGVLEEWNDHLDTACSAIATVMCAEGQVVQITLSSSGLSGVLSPSIAKLTTLQRLFLDGNNITGGIPQDIGNLSSLAILKLQNNLFNGSIPDSFGRLSKLENLDLSHNHLSGNIPISLSNIPSLNSINLAYNNLSGEIPELLHASLYNYTGNHLNCGPHSMPCEGNINDTGGSRKSTIKVVLGSIGGAIVLVLVAILILRRMPCRRYLCSDVPDEHALSLDLGQTQQFSLHHLMIATGNFSRQKFLGKGSLAKVYRGVLPDQDDKAVAVKRFVKIKNHGRDMAFKREAEVIRVPVHNNILRLIGYCMERKERLLVYPFMENLSLSSKLEGLKPNEPTLDWAKRMKIALGIAHALEYLHDNCNPPIIHRDIKAANVLLNGNFEAVLGDFGLARVMDQGKEIVTTEIQGTVGYMAPEYRSTGKASTKTDVYGYGVLVLEIVTGKGPDFHVNVKHLMQEGKPQEIVDPNLDRAYQREELIKLIKISLFCTQEEADRRPTMSEIVKMLEADVQQYRWGESLWAQLISQPWREQHDQMVIQKLFDLGNAPSPDSQPVSEADRASLGGEEEQARGQCGREGRVAISVSG</sequence>
<evidence type="ECO:0000256" key="7">
    <source>
        <dbReference type="ARBA" id="ARBA00022692"/>
    </source>
</evidence>
<comment type="catalytic activity">
    <reaction evidence="17">
        <text>L-threonyl-[protein] + ATP = O-phospho-L-threonyl-[protein] + ADP + H(+)</text>
        <dbReference type="Rhea" id="RHEA:46608"/>
        <dbReference type="Rhea" id="RHEA-COMP:11060"/>
        <dbReference type="Rhea" id="RHEA-COMP:11605"/>
        <dbReference type="ChEBI" id="CHEBI:15378"/>
        <dbReference type="ChEBI" id="CHEBI:30013"/>
        <dbReference type="ChEBI" id="CHEBI:30616"/>
        <dbReference type="ChEBI" id="CHEBI:61977"/>
        <dbReference type="ChEBI" id="CHEBI:456216"/>
        <dbReference type="EC" id="2.7.11.1"/>
    </reaction>
</comment>
<organism evidence="23 24">
    <name type="scientific">Triticum turgidum subsp. durum</name>
    <name type="common">Durum wheat</name>
    <name type="synonym">Triticum durum</name>
    <dbReference type="NCBI Taxonomy" id="4567"/>
    <lineage>
        <taxon>Eukaryota</taxon>
        <taxon>Viridiplantae</taxon>
        <taxon>Streptophyta</taxon>
        <taxon>Embryophyta</taxon>
        <taxon>Tracheophyta</taxon>
        <taxon>Spermatophyta</taxon>
        <taxon>Magnoliopsida</taxon>
        <taxon>Liliopsida</taxon>
        <taxon>Poales</taxon>
        <taxon>Poaceae</taxon>
        <taxon>BOP clade</taxon>
        <taxon>Pooideae</taxon>
        <taxon>Triticodae</taxon>
        <taxon>Triticeae</taxon>
        <taxon>Triticinae</taxon>
        <taxon>Triticum</taxon>
    </lineage>
</organism>
<dbReference type="GO" id="GO:0016020">
    <property type="term" value="C:membrane"/>
    <property type="evidence" value="ECO:0007669"/>
    <property type="project" value="UniProtKB-SubCell"/>
</dbReference>
<dbReference type="InterPro" id="IPR001245">
    <property type="entry name" value="Ser-Thr/Tyr_kinase_cat_dom"/>
</dbReference>
<accession>A0A9R0ZWF3</accession>
<keyword evidence="8 21" id="KW-0732">Signal</keyword>
<evidence type="ECO:0000259" key="22">
    <source>
        <dbReference type="PROSITE" id="PS50011"/>
    </source>
</evidence>
<feature type="chain" id="PRO_5040462706" description="non-specific serine/threonine protein kinase" evidence="21">
    <location>
        <begin position="19"/>
        <end position="621"/>
    </location>
</feature>
<gene>
    <name evidence="23" type="ORF">TRITD_7Bv1G053210</name>
</gene>
<dbReference type="InterPro" id="IPR011009">
    <property type="entry name" value="Kinase-like_dom_sf"/>
</dbReference>
<evidence type="ECO:0000256" key="16">
    <source>
        <dbReference type="ARBA" id="ARBA00023180"/>
    </source>
</evidence>
<dbReference type="InterPro" id="IPR008271">
    <property type="entry name" value="Ser/Thr_kinase_AS"/>
</dbReference>
<evidence type="ECO:0000256" key="13">
    <source>
        <dbReference type="ARBA" id="ARBA00022989"/>
    </source>
</evidence>
<evidence type="ECO:0000256" key="3">
    <source>
        <dbReference type="ARBA" id="ARBA00022527"/>
    </source>
</evidence>